<protein>
    <submittedName>
        <fullName evidence="2">Uncharacterized protein</fullName>
    </submittedName>
</protein>
<dbReference type="Proteomes" id="UP001281761">
    <property type="component" value="Unassembled WGS sequence"/>
</dbReference>
<name>A0ABQ9XN35_9EUKA</name>
<feature type="region of interest" description="Disordered" evidence="1">
    <location>
        <begin position="852"/>
        <end position="914"/>
    </location>
</feature>
<evidence type="ECO:0000313" key="3">
    <source>
        <dbReference type="Proteomes" id="UP001281761"/>
    </source>
</evidence>
<dbReference type="SUPFAM" id="SSF48371">
    <property type="entry name" value="ARM repeat"/>
    <property type="match status" value="1"/>
</dbReference>
<dbReference type="InterPro" id="IPR016024">
    <property type="entry name" value="ARM-type_fold"/>
</dbReference>
<feature type="compositionally biased region" description="Basic and acidic residues" evidence="1">
    <location>
        <begin position="727"/>
        <end position="736"/>
    </location>
</feature>
<keyword evidence="3" id="KW-1185">Reference proteome</keyword>
<gene>
    <name evidence="2" type="ORF">BLNAU_11595</name>
</gene>
<comment type="caution">
    <text evidence="2">The sequence shown here is derived from an EMBL/GenBank/DDBJ whole genome shotgun (WGS) entry which is preliminary data.</text>
</comment>
<feature type="region of interest" description="Disordered" evidence="1">
    <location>
        <begin position="699"/>
        <end position="736"/>
    </location>
</feature>
<feature type="compositionally biased region" description="Basic and acidic residues" evidence="1">
    <location>
        <begin position="699"/>
        <end position="721"/>
    </location>
</feature>
<proteinExistence type="predicted"/>
<organism evidence="2 3">
    <name type="scientific">Blattamonas nauphoetae</name>
    <dbReference type="NCBI Taxonomy" id="2049346"/>
    <lineage>
        <taxon>Eukaryota</taxon>
        <taxon>Metamonada</taxon>
        <taxon>Preaxostyla</taxon>
        <taxon>Oxymonadida</taxon>
        <taxon>Blattamonas</taxon>
    </lineage>
</organism>
<accession>A0ABQ9XN35</accession>
<reference evidence="2 3" key="1">
    <citation type="journal article" date="2022" name="bioRxiv">
        <title>Genomics of Preaxostyla Flagellates Illuminates Evolutionary Transitions and the Path Towards Mitochondrial Loss.</title>
        <authorList>
            <person name="Novak L.V.F."/>
            <person name="Treitli S.C."/>
            <person name="Pyrih J."/>
            <person name="Halakuc P."/>
            <person name="Pipaliya S.V."/>
            <person name="Vacek V."/>
            <person name="Brzon O."/>
            <person name="Soukal P."/>
            <person name="Eme L."/>
            <person name="Dacks J.B."/>
            <person name="Karnkowska A."/>
            <person name="Elias M."/>
            <person name="Hampl V."/>
        </authorList>
    </citation>
    <scope>NUCLEOTIDE SEQUENCE [LARGE SCALE GENOMIC DNA]</scope>
    <source>
        <strain evidence="2">NAU3</strain>
        <tissue evidence="2">Gut</tissue>
    </source>
</reference>
<dbReference type="InterPro" id="IPR011989">
    <property type="entry name" value="ARM-like"/>
</dbReference>
<sequence length="1174" mass="130466">MSLPDSLGQFIGEEPLMVTLAIHNNVELYICLSKTLFSLVTPSLTPSLTKITYEQIRGCVIDSLDVNLFKVKLVSQPSIFFTSYSREKVVAELAIRWKTDTMIRLKRSLPFDQRTKSLKLPNRKTIPSVSLQSENSKMYQFVLGGYSFVLEKTFRPQFLATCPGNSNILPYGIALGLVDPSHSKQITLRSLPPSVETSKNAPSTVPVLVVNDNSKPARLTLPRTTWSGGDGWTGLVLHQDLPSYGDGKEKLPTTNSTDGAMMEIWVHPCQLCTQAPLSSQLRFTVESYLSSIAEKMGTPSVLAFTHDYRKKLNVTSDPAAWTIWEAHLTTQRRDISLIYGRRSFLPPYGNLLQDIAIITYGLSDVSYPTNPIITTAPSISPLVQTEPLLRKSESVMDRVSPAKQRGYLWDDFFVQCRLDWLPLRPTGYFWFSAAREQRPSVFQEVKHILKLLSHELTPFLPFARAVASRSGFFPTRLIPFDSSTSPLDELPVIVTTPIPITKTQQPTPEEKAIEAEKEAAHAAFSTDSIQSISNVRTGLQHLQENIGGIRGRAFVESKWIHGINQSQLGETEEFCIHMDEEERRRIWGDRLAVYLQYALDQEEMGFNLMDICVCALAYGHDYPQLPQDPKISELSALSHSFITFLIHIRRENEQFKHEDLRDFIRTMGVNENVVINESAVLSLLQLGYIQQLLSPRSFGRKEDEKKKEEERKKEEEEERKGEKKKSPKIDDKKEDKSKEAVSRDYIVFLLSIARRASPLTHRGRERDTIDTARMSPVSDIASFMTSPLNSARAEKDTSSDKRDQNKTNIELLCLTGGMLTQLCSVQANRQMLTDEGAVNICMDIVSSGVESGHQTMSRKKGDSGQQLPSLLSLQPTASTPQRVPAATTPVTNQSAPPTPNMTHHEAPDSTPSLLISSSSRSAVVSSLPDVVVLAYVQCLAQLVQDNPVAKQQLVQVHFVNQLLRLLMSSGNGGVSETISVTVAQILKTCADTNAHCLTIAGTIHNVAAVVGLIRSEHMKGHPQSPALLSAVAGLIWSLAVDEKVRDWVVKSDGFRNLANVLKSHCTNADVVQQVAGALLLLLNADITQAINLGVTKWLLVALEKAEVPQNKKMKFYRTICSCLFKLLDSPKGLEEIKSSDQLSTLLSALQFLSSAGNSTLKNLSHQFKQALASH</sequence>
<evidence type="ECO:0000313" key="2">
    <source>
        <dbReference type="EMBL" id="KAK2953461.1"/>
    </source>
</evidence>
<dbReference type="EMBL" id="JARBJD010000091">
    <property type="protein sequence ID" value="KAK2953461.1"/>
    <property type="molecule type" value="Genomic_DNA"/>
</dbReference>
<dbReference type="Gene3D" id="1.25.10.10">
    <property type="entry name" value="Leucine-rich Repeat Variant"/>
    <property type="match status" value="1"/>
</dbReference>
<feature type="compositionally biased region" description="Low complexity" evidence="1">
    <location>
        <begin position="865"/>
        <end position="880"/>
    </location>
</feature>
<evidence type="ECO:0000256" key="1">
    <source>
        <dbReference type="SAM" id="MobiDB-lite"/>
    </source>
</evidence>